<dbReference type="Proteomes" id="UP000301751">
    <property type="component" value="Unassembled WGS sequence"/>
</dbReference>
<dbReference type="InterPro" id="IPR042100">
    <property type="entry name" value="Bug_dom1"/>
</dbReference>
<dbReference type="PANTHER" id="PTHR42928:SF5">
    <property type="entry name" value="BLR1237 PROTEIN"/>
    <property type="match status" value="1"/>
</dbReference>
<organism evidence="3 4">
    <name type="scientific">Pseudaquabacterium pictum</name>
    <dbReference type="NCBI Taxonomy" id="2315236"/>
    <lineage>
        <taxon>Bacteria</taxon>
        <taxon>Pseudomonadati</taxon>
        <taxon>Pseudomonadota</taxon>
        <taxon>Betaproteobacteria</taxon>
        <taxon>Burkholderiales</taxon>
        <taxon>Sphaerotilaceae</taxon>
        <taxon>Pseudaquabacterium</taxon>
    </lineage>
</organism>
<dbReference type="PIRSF" id="PIRSF017082">
    <property type="entry name" value="YflP"/>
    <property type="match status" value="1"/>
</dbReference>
<protein>
    <recommendedName>
        <fullName evidence="5">ABC transporter substrate-binding protein</fullName>
    </recommendedName>
</protein>
<comment type="caution">
    <text evidence="3">The sequence shown here is derived from an EMBL/GenBank/DDBJ whole genome shotgun (WGS) entry which is preliminary data.</text>
</comment>
<dbReference type="SUPFAM" id="SSF53850">
    <property type="entry name" value="Periplasmic binding protein-like II"/>
    <property type="match status" value="1"/>
</dbReference>
<accession>A0A480AIF0</accession>
<keyword evidence="2" id="KW-0732">Signal</keyword>
<dbReference type="EMBL" id="BJCL01000001">
    <property type="protein sequence ID" value="GCL61213.1"/>
    <property type="molecule type" value="Genomic_DNA"/>
</dbReference>
<keyword evidence="4" id="KW-1185">Reference proteome</keyword>
<dbReference type="Gene3D" id="3.40.190.150">
    <property type="entry name" value="Bordetella uptake gene, domain 1"/>
    <property type="match status" value="1"/>
</dbReference>
<dbReference type="PANTHER" id="PTHR42928">
    <property type="entry name" value="TRICARBOXYLATE-BINDING PROTEIN"/>
    <property type="match status" value="1"/>
</dbReference>
<dbReference type="AlphaFoldDB" id="A0A480AIF0"/>
<dbReference type="RefSeq" id="WP_137730984.1">
    <property type="nucleotide sequence ID" value="NZ_BJCL01000001.1"/>
</dbReference>
<proteinExistence type="inferred from homology"/>
<name>A0A480AIF0_9BURK</name>
<dbReference type="OrthoDB" id="8678477at2"/>
<dbReference type="Pfam" id="PF03401">
    <property type="entry name" value="TctC"/>
    <property type="match status" value="1"/>
</dbReference>
<evidence type="ECO:0000256" key="1">
    <source>
        <dbReference type="ARBA" id="ARBA00006987"/>
    </source>
</evidence>
<sequence>MPRVCRRTLLASLALAAIAPLAQAQAPAANVRLLVGYAAGGPVDAMARIFAPALARELGASVIVENKPGASGALAGEMTSTAAADGTTFWFAASPTVTIVPNIQKKLKFDAMRDLTPVAPLLTYANVLVVPQASPLKTVADLLAQAKASPGKVFYGSAGVGASNHLSGELLAHQAGVQLTHVPYKGNAPAMNDVIGGQLQMMFDIVGGAQKFITGGQVRALAVTSAARNPMLPEVPTMREAGLPGYEVVGWMALYGPPKLPAAATERMADATRKVLATADFQQRLAALGYTPWPGPAAELVAQATKERAMWGTVTKGIEID</sequence>
<comment type="similarity">
    <text evidence="1">Belongs to the UPF0065 (bug) family.</text>
</comment>
<reference evidence="4" key="1">
    <citation type="submission" date="2019-03" db="EMBL/GenBank/DDBJ databases">
        <title>Aquabacterium pictum sp.nov., the first bacteriochlorophyll a-containing freshwater bacterium in the genus Aquabacterium of the class Betaproteobacteria.</title>
        <authorList>
            <person name="Hirose S."/>
            <person name="Tank M."/>
            <person name="Hara E."/>
            <person name="Tamaki H."/>
            <person name="Takaichi S."/>
            <person name="Haruta S."/>
            <person name="Hanada S."/>
        </authorList>
    </citation>
    <scope>NUCLEOTIDE SEQUENCE [LARGE SCALE GENOMIC DNA]</scope>
    <source>
        <strain evidence="4">W35</strain>
    </source>
</reference>
<feature type="chain" id="PRO_5019810814" description="ABC transporter substrate-binding protein" evidence="2">
    <location>
        <begin position="25"/>
        <end position="321"/>
    </location>
</feature>
<evidence type="ECO:0000313" key="4">
    <source>
        <dbReference type="Proteomes" id="UP000301751"/>
    </source>
</evidence>
<feature type="signal peptide" evidence="2">
    <location>
        <begin position="1"/>
        <end position="24"/>
    </location>
</feature>
<gene>
    <name evidence="3" type="ORF">AQPW35_02940</name>
</gene>
<dbReference type="Gene3D" id="3.40.190.10">
    <property type="entry name" value="Periplasmic binding protein-like II"/>
    <property type="match status" value="1"/>
</dbReference>
<evidence type="ECO:0000313" key="3">
    <source>
        <dbReference type="EMBL" id="GCL61213.1"/>
    </source>
</evidence>
<dbReference type="CDD" id="cd07012">
    <property type="entry name" value="PBP2_Bug_TTT"/>
    <property type="match status" value="1"/>
</dbReference>
<evidence type="ECO:0008006" key="5">
    <source>
        <dbReference type="Google" id="ProtNLM"/>
    </source>
</evidence>
<evidence type="ECO:0000256" key="2">
    <source>
        <dbReference type="SAM" id="SignalP"/>
    </source>
</evidence>
<dbReference type="InterPro" id="IPR005064">
    <property type="entry name" value="BUG"/>
</dbReference>